<dbReference type="AlphaFoldDB" id="E6PXJ3"/>
<organism evidence="3">
    <name type="scientific">mine drainage metagenome</name>
    <dbReference type="NCBI Taxonomy" id="410659"/>
    <lineage>
        <taxon>unclassified sequences</taxon>
        <taxon>metagenomes</taxon>
        <taxon>ecological metagenomes</taxon>
    </lineage>
</organism>
<dbReference type="EMBL" id="CABN01000039">
    <property type="protein sequence ID" value="CBH99652.1"/>
    <property type="molecule type" value="Genomic_DNA"/>
</dbReference>
<reference evidence="3" key="1">
    <citation type="submission" date="2009-10" db="EMBL/GenBank/DDBJ databases">
        <title>Diversity of trophic interactions inside an arsenic-rich microbial ecosystem.</title>
        <authorList>
            <person name="Bertin P.N."/>
            <person name="Heinrich-Salmeron A."/>
            <person name="Pelletier E."/>
            <person name="Goulhen-Chollet F."/>
            <person name="Arsene-Ploetze F."/>
            <person name="Gallien S."/>
            <person name="Calteau A."/>
            <person name="Vallenet D."/>
            <person name="Casiot C."/>
            <person name="Chane-Woon-Ming B."/>
            <person name="Giloteaux L."/>
            <person name="Barakat M."/>
            <person name="Bonnefoy V."/>
            <person name="Bruneel O."/>
            <person name="Chandler M."/>
            <person name="Cleiss J."/>
            <person name="Duran R."/>
            <person name="Elbaz-Poulichet F."/>
            <person name="Fonknechten N."/>
            <person name="Lauga B."/>
            <person name="Mornico D."/>
            <person name="Ortet P."/>
            <person name="Schaeffer C."/>
            <person name="Siguier P."/>
            <person name="Alexander Thil Smith A."/>
            <person name="Van Dorsselaer A."/>
            <person name="Weissenbach J."/>
            <person name="Medigue C."/>
            <person name="Le Paslier D."/>
        </authorList>
    </citation>
    <scope>NUCLEOTIDE SEQUENCE</scope>
</reference>
<evidence type="ECO:0000256" key="1">
    <source>
        <dbReference type="SAM" id="MobiDB-lite"/>
    </source>
</evidence>
<feature type="transmembrane region" description="Helical" evidence="2">
    <location>
        <begin position="83"/>
        <end position="104"/>
    </location>
</feature>
<name>E6PXJ3_9ZZZZ</name>
<comment type="caution">
    <text evidence="3">The sequence shown here is derived from an EMBL/GenBank/DDBJ whole genome shotgun (WGS) entry which is preliminary data.</text>
</comment>
<keyword evidence="2" id="KW-0812">Transmembrane</keyword>
<accession>E6PXJ3</accession>
<keyword evidence="2" id="KW-1133">Transmembrane helix</keyword>
<feature type="region of interest" description="Disordered" evidence="1">
    <location>
        <begin position="1"/>
        <end position="32"/>
    </location>
</feature>
<evidence type="ECO:0000256" key="2">
    <source>
        <dbReference type="SAM" id="Phobius"/>
    </source>
</evidence>
<gene>
    <name evidence="3" type="ORF">CARN3_0593</name>
</gene>
<proteinExistence type="predicted"/>
<keyword evidence="2" id="KW-0472">Membrane</keyword>
<protein>
    <submittedName>
        <fullName evidence="3">Uncharacterized protein</fullName>
    </submittedName>
</protein>
<evidence type="ECO:0000313" key="3">
    <source>
        <dbReference type="EMBL" id="CBH99652.1"/>
    </source>
</evidence>
<sequence length="160" mass="17995">MFNTRAWRTSRLRFPAPLNPGPKQAPASTGQSIGRIRRQNPFARGADRIPITNAMSQALCTRMESWRNNTFQRSILVVGAEPLSTLHSFSAGLVLIAHIILIHVQRLTPDFRFALVVLLSDLRLIVLLGLIATLSAFSILHFGLRDYRVQSRLLKTRPPM</sequence>
<feature type="transmembrane region" description="Helical" evidence="2">
    <location>
        <begin position="124"/>
        <end position="144"/>
    </location>
</feature>